<dbReference type="SMART" id="SM00054">
    <property type="entry name" value="EFh"/>
    <property type="match status" value="1"/>
</dbReference>
<organism evidence="3 4">
    <name type="scientific">Cajanus cajan</name>
    <name type="common">Pigeon pea</name>
    <name type="synonym">Cajanus indicus</name>
    <dbReference type="NCBI Taxonomy" id="3821"/>
    <lineage>
        <taxon>Eukaryota</taxon>
        <taxon>Viridiplantae</taxon>
        <taxon>Streptophyta</taxon>
        <taxon>Embryophyta</taxon>
        <taxon>Tracheophyta</taxon>
        <taxon>Spermatophyta</taxon>
        <taxon>Magnoliopsida</taxon>
        <taxon>eudicotyledons</taxon>
        <taxon>Gunneridae</taxon>
        <taxon>Pentapetalae</taxon>
        <taxon>rosids</taxon>
        <taxon>fabids</taxon>
        <taxon>Fabales</taxon>
        <taxon>Fabaceae</taxon>
        <taxon>Papilionoideae</taxon>
        <taxon>50 kb inversion clade</taxon>
        <taxon>NPAAA clade</taxon>
        <taxon>indigoferoid/millettioid clade</taxon>
        <taxon>Phaseoleae</taxon>
        <taxon>Cajanus</taxon>
    </lineage>
</organism>
<evidence type="ECO:0000259" key="2">
    <source>
        <dbReference type="PROSITE" id="PS50222"/>
    </source>
</evidence>
<gene>
    <name evidence="3" type="ORF">KK1_027263</name>
</gene>
<evidence type="ECO:0000256" key="1">
    <source>
        <dbReference type="ARBA" id="ARBA00022837"/>
    </source>
</evidence>
<feature type="domain" description="EF-hand" evidence="2">
    <location>
        <begin position="23"/>
        <end position="58"/>
    </location>
</feature>
<reference evidence="3" key="1">
    <citation type="journal article" date="2012" name="Nat. Biotechnol.">
        <title>Draft genome sequence of pigeonpea (Cajanus cajan), an orphan legume crop of resource-poor farmers.</title>
        <authorList>
            <person name="Varshney R.K."/>
            <person name="Chen W."/>
            <person name="Li Y."/>
            <person name="Bharti A.K."/>
            <person name="Saxena R.K."/>
            <person name="Schlueter J.A."/>
            <person name="Donoghue M.T."/>
            <person name="Azam S."/>
            <person name="Fan G."/>
            <person name="Whaley A.M."/>
            <person name="Farmer A.D."/>
            <person name="Sheridan J."/>
            <person name="Iwata A."/>
            <person name="Tuteja R."/>
            <person name="Penmetsa R.V."/>
            <person name="Wu W."/>
            <person name="Upadhyaya H.D."/>
            <person name="Yang S.P."/>
            <person name="Shah T."/>
            <person name="Saxena K.B."/>
            <person name="Michael T."/>
            <person name="McCombie W.R."/>
            <person name="Yang B."/>
            <person name="Zhang G."/>
            <person name="Yang H."/>
            <person name="Wang J."/>
            <person name="Spillane C."/>
            <person name="Cook D.R."/>
            <person name="May G.D."/>
            <person name="Xu X."/>
            <person name="Jackson S.A."/>
        </authorList>
    </citation>
    <scope>NUCLEOTIDE SEQUENCE [LARGE SCALE GENOMIC DNA]</scope>
</reference>
<dbReference type="SUPFAM" id="SSF47473">
    <property type="entry name" value="EF-hand"/>
    <property type="match status" value="1"/>
</dbReference>
<protein>
    <recommendedName>
        <fullName evidence="2">EF-hand domain-containing protein</fullName>
    </recommendedName>
</protein>
<dbReference type="InterPro" id="IPR002048">
    <property type="entry name" value="EF_hand_dom"/>
</dbReference>
<dbReference type="Proteomes" id="UP000075243">
    <property type="component" value="Unassembled WGS sequence"/>
</dbReference>
<dbReference type="PROSITE" id="PS00018">
    <property type="entry name" value="EF_HAND_1"/>
    <property type="match status" value="2"/>
</dbReference>
<evidence type="ECO:0000313" key="4">
    <source>
        <dbReference type="Proteomes" id="UP000075243"/>
    </source>
</evidence>
<name>A0A151S815_CAJCA</name>
<keyword evidence="4" id="KW-1185">Reference proteome</keyword>
<accession>A0A151S815</accession>
<dbReference type="OMA" id="WRASCCL"/>
<proteinExistence type="predicted"/>
<dbReference type="Pfam" id="PF13499">
    <property type="entry name" value="EF-hand_7"/>
    <property type="match status" value="1"/>
</dbReference>
<evidence type="ECO:0000313" key="3">
    <source>
        <dbReference type="EMBL" id="KYP50907.1"/>
    </source>
</evidence>
<dbReference type="Gene3D" id="1.10.238.10">
    <property type="entry name" value="EF-hand"/>
    <property type="match status" value="1"/>
</dbReference>
<dbReference type="InterPro" id="IPR018247">
    <property type="entry name" value="EF_Hand_1_Ca_BS"/>
</dbReference>
<dbReference type="STRING" id="3821.A0A151S815"/>
<keyword evidence="1" id="KW-0106">Calcium</keyword>
<sequence length="98" mass="11102">MPVFIPKRMPEFNTKGMPQNMIEAEKHIREILKKADGDGDGYLSKNDLKKAFKEFGSKLPAWRACHCLRKADTNNDGLVGGIELDIVVDYALAKYKFN</sequence>
<dbReference type="AlphaFoldDB" id="A0A151S815"/>
<dbReference type="EMBL" id="KQ483446">
    <property type="protein sequence ID" value="KYP50907.1"/>
    <property type="molecule type" value="Genomic_DNA"/>
</dbReference>
<dbReference type="Gramene" id="C.cajan_26305.t">
    <property type="protein sequence ID" value="C.cajan_26305.t.cds1"/>
    <property type="gene ID" value="C.cajan_26305"/>
</dbReference>
<dbReference type="OrthoDB" id="26525at2759"/>
<dbReference type="InterPro" id="IPR011992">
    <property type="entry name" value="EF-hand-dom_pair"/>
</dbReference>
<dbReference type="GO" id="GO:0005509">
    <property type="term" value="F:calcium ion binding"/>
    <property type="evidence" value="ECO:0007669"/>
    <property type="project" value="InterPro"/>
</dbReference>
<dbReference type="PROSITE" id="PS50222">
    <property type="entry name" value="EF_HAND_2"/>
    <property type="match status" value="1"/>
</dbReference>